<dbReference type="Gene3D" id="3.40.50.2000">
    <property type="entry name" value="Glycogen Phosphorylase B"/>
    <property type="match status" value="3"/>
</dbReference>
<dbReference type="Pfam" id="PF13692">
    <property type="entry name" value="Glyco_trans_1_4"/>
    <property type="match status" value="1"/>
</dbReference>
<keyword evidence="3" id="KW-0812">Transmembrane</keyword>
<organism evidence="5 6">
    <name type="scientific">Mitosporidium daphniae</name>
    <dbReference type="NCBI Taxonomy" id="1485682"/>
    <lineage>
        <taxon>Eukaryota</taxon>
        <taxon>Fungi</taxon>
        <taxon>Fungi incertae sedis</taxon>
        <taxon>Microsporidia</taxon>
        <taxon>Mitosporidium</taxon>
    </lineage>
</organism>
<dbReference type="InterPro" id="IPR001296">
    <property type="entry name" value="Glyco_trans_1"/>
</dbReference>
<reference evidence="5 6" key="1">
    <citation type="submission" date="2014-04" db="EMBL/GenBank/DDBJ databases">
        <title>A new species of microsporidia sheds light on the evolution of extreme parasitism.</title>
        <authorList>
            <person name="Haag K.L."/>
            <person name="James T.Y."/>
            <person name="Larsson R."/>
            <person name="Schaer T.M."/>
            <person name="Refardt D."/>
            <person name="Pombert J.-F."/>
            <person name="Ebert D."/>
        </authorList>
    </citation>
    <scope>NUCLEOTIDE SEQUENCE [LARGE SCALE GENOMIC DNA]</scope>
    <source>
        <strain evidence="5 6">UGP3</strain>
        <tissue evidence="5">Spores</tissue>
    </source>
</reference>
<dbReference type="HOGENOM" id="CLU_251627_0_0_1"/>
<proteinExistence type="predicted"/>
<keyword evidence="3" id="KW-0472">Membrane</keyword>
<dbReference type="GO" id="GO:0016757">
    <property type="term" value="F:glycosyltransferase activity"/>
    <property type="evidence" value="ECO:0007669"/>
    <property type="project" value="UniProtKB-KW"/>
</dbReference>
<dbReference type="SUPFAM" id="SSF53756">
    <property type="entry name" value="UDP-Glycosyltransferase/glycogen phosphorylase"/>
    <property type="match status" value="2"/>
</dbReference>
<dbReference type="EMBL" id="JMKJ01000044">
    <property type="protein sequence ID" value="KGG52742.1"/>
    <property type="molecule type" value="Genomic_DNA"/>
</dbReference>
<dbReference type="Pfam" id="PF00534">
    <property type="entry name" value="Glycos_transf_1"/>
    <property type="match status" value="1"/>
</dbReference>
<dbReference type="VEuPathDB" id="MicrosporidiaDB:DI09_13p310"/>
<evidence type="ECO:0000256" key="3">
    <source>
        <dbReference type="SAM" id="Phobius"/>
    </source>
</evidence>
<evidence type="ECO:0000256" key="1">
    <source>
        <dbReference type="ARBA" id="ARBA00022676"/>
    </source>
</evidence>
<evidence type="ECO:0000256" key="2">
    <source>
        <dbReference type="SAM" id="MobiDB-lite"/>
    </source>
</evidence>
<feature type="region of interest" description="Disordered" evidence="2">
    <location>
        <begin position="1240"/>
        <end position="1259"/>
    </location>
</feature>
<gene>
    <name evidence="5" type="ORF">DI09_13p310</name>
</gene>
<protein>
    <submittedName>
        <fullName evidence="5">Glycosyl transferase group 1</fullName>
    </submittedName>
</protein>
<dbReference type="CDD" id="cd03801">
    <property type="entry name" value="GT4_PimA-like"/>
    <property type="match status" value="1"/>
</dbReference>
<evidence type="ECO:0000313" key="6">
    <source>
        <dbReference type="Proteomes" id="UP000029725"/>
    </source>
</evidence>
<evidence type="ECO:0000313" key="5">
    <source>
        <dbReference type="EMBL" id="KGG52742.1"/>
    </source>
</evidence>
<dbReference type="PANTHER" id="PTHR46656">
    <property type="entry name" value="PUTATIVE-RELATED"/>
    <property type="match status" value="1"/>
</dbReference>
<dbReference type="RefSeq" id="XP_013239169.1">
    <property type="nucleotide sequence ID" value="XM_013383715.1"/>
</dbReference>
<feature type="domain" description="Glycosyl transferase family 1" evidence="4">
    <location>
        <begin position="1094"/>
        <end position="1231"/>
    </location>
</feature>
<feature type="transmembrane region" description="Helical" evidence="3">
    <location>
        <begin position="51"/>
        <end position="72"/>
    </location>
</feature>
<dbReference type="PANTHER" id="PTHR46656:SF3">
    <property type="entry name" value="PUTATIVE-RELATED"/>
    <property type="match status" value="1"/>
</dbReference>
<sequence length="1445" mass="160419">MSQPRNNANLQQLASAEDIEAGNGIDNIGGVSISHQKPPNRWAKHYKVLKSLLFLFGSCIVTYYSVILLSMFGDIALKISSEFQQEGNLAITPLSFKVHQEKAYTDYMAKKETNLRQCKLGIVSSFPPTRCGIGQFADDLYGAMKNTLPENCDLSVIALHDSSSGGPLASLFRSYDAEKVSIIIDLDQLAPSPSILRAANSINDAGFTHLLLQSEFGLTPVMWQQADLLRWISPEISVVTVFHTPRAYPNEEERAFIRQLSRLSQSVVSMSHYACHSLKNAFGVPASKVMMIPHGVKDIYADMGDALTSGSVTKDNPEKFILLSDGLIHEHKGYLRVIRALPQLIKLIPNLVFRIVGKQHPKSASRGLMDLYINEARTLGVRKHLEWVDTFFTPEELLDYYAECDVYVSLYDEITPISGTLTAAMAAGLAIVATPYRYAIELLSEDRGILLSSFDVNGNHGNEFVQSIVKLYNDFDFRKGYGKRAAMGVSSWRWPRIASAYWNLLLKNDSHITATGVPPIVHSDPFFDSLENTAHWRQSMIVDFNGNHISFSEEEDQQTPVETPSGFTFSMQQPDNTMMEHVVEPLNAAQSLFCPVAVGQKKNANLLDCLYVIYADSEIQVNGAIFQDGTIRAIGIRTPEIYILVQEGLPLDVEETPNTSKKNFRIQYQNQPSGFTLITNSTTVRVNNPENGTGISIEFESISRFSSPKGILGSTLQYKFDEFKKQSMVSQPAVVWSEWRLNDENLFSIQSTGQSWTMFSIEANTYYIPVLHDLPENSFSYRHEWISMAESRLTPVRLTRNVFPLLSENNFLPIITLQFEGPFFDFSGFATVNRALFMQLSWRSFNFMVRIAPTDPKVGISSSSKPPLLDSVVKYLMWANIAASRPSSSMILGMIRNFGNSPGGGAGGDRNAIGSVSRSTTAASFAQVDSIFQPRKSPPSLATSEPLLAGLLLRIFPLLAPSFGKESNRGVGSSDSFPDIVFRNAWLGGGGPDLSLPVSPSTFWIQSQPWEFWGVPESWLPKLSLVDVLVVPSEFSKDTYIANGVDPSKIVILPHGVTFSKIQQIPKLPAGKPVNGGGGARSIIENIKNLSGCSKFIAIFSGGLLARKGVDVAVKSFLASFKRADEACLVLHSVYGDGYYFDQIRSHQADYEAAGRDTSLLQTDSSRYDIPRLIYLDSALEWSEMIQLFKLGDIFLAPYRAEGFGLIILEAMAAGTAVAVTQAGPALEFTTSDSVFYISQEERPSEDNEEERKGDDDDGAWKDYQYHLKSKPVAICKISPCGPGYKEFNGSKTKVAPRWAAPSVESLKKILKIAYHNPDLVKEKAINAHRLAEHHTWTRPGQDFEMLLKILATETRDNEEFPIPVRIREALLRLKSNKENFSETAAKEEDIDFPFNSSEVSQESSSNSLSGIPYSINEKFSLSNVFMSAMNLPSTLGIRLLRCIF</sequence>
<dbReference type="GeneID" id="25258389"/>
<keyword evidence="5" id="KW-0808">Transferase</keyword>
<keyword evidence="1" id="KW-0328">Glycosyltransferase</keyword>
<dbReference type="OrthoDB" id="2193793at2759"/>
<evidence type="ECO:0000259" key="4">
    <source>
        <dbReference type="Pfam" id="PF00534"/>
    </source>
</evidence>
<name>A0A098VUU9_9MICR</name>
<dbReference type="Proteomes" id="UP000029725">
    <property type="component" value="Unassembled WGS sequence"/>
</dbReference>
<comment type="caution">
    <text evidence="5">The sequence shown here is derived from an EMBL/GenBank/DDBJ whole genome shotgun (WGS) entry which is preliminary data.</text>
</comment>
<keyword evidence="6" id="KW-1185">Reference proteome</keyword>
<accession>A0A098VUU9</accession>
<keyword evidence="3" id="KW-1133">Transmembrane helix</keyword>